<dbReference type="RefSeq" id="WP_120237967.1">
    <property type="nucleotide sequence ID" value="NZ_RAPQ01000007.1"/>
</dbReference>
<gene>
    <name evidence="1" type="ORF">BXY64_0017</name>
</gene>
<sequence>MGRESLEKYIFENQLSSCMNNTKWTELISEITKNKNFNPSVNIKYLFDSENNELFSPVWWEEVERDGFNLIEWLEINPIKTTHIGRLVKPKTEDFSDFIENGLKKHSIPFDLNDGIFKVYGYRRKTT</sequence>
<dbReference type="AlphaFoldDB" id="A0A419XBX2"/>
<evidence type="ECO:0000313" key="1">
    <source>
        <dbReference type="EMBL" id="RKE05201.1"/>
    </source>
</evidence>
<protein>
    <submittedName>
        <fullName evidence="1">Uncharacterized protein</fullName>
    </submittedName>
</protein>
<proteinExistence type="predicted"/>
<dbReference type="EMBL" id="RAPQ01000007">
    <property type="protein sequence ID" value="RKE05201.1"/>
    <property type="molecule type" value="Genomic_DNA"/>
</dbReference>
<name>A0A419XBX2_9BACT</name>
<comment type="caution">
    <text evidence="1">The sequence shown here is derived from an EMBL/GenBank/DDBJ whole genome shotgun (WGS) entry which is preliminary data.</text>
</comment>
<keyword evidence="2" id="KW-1185">Reference proteome</keyword>
<reference evidence="1 2" key="1">
    <citation type="submission" date="2018-09" db="EMBL/GenBank/DDBJ databases">
        <title>Genomic Encyclopedia of Archaeal and Bacterial Type Strains, Phase II (KMG-II): from individual species to whole genera.</title>
        <authorList>
            <person name="Goeker M."/>
        </authorList>
    </citation>
    <scope>NUCLEOTIDE SEQUENCE [LARGE SCALE GENOMIC DNA]</scope>
    <source>
        <strain evidence="1 2">DSM 21950</strain>
    </source>
</reference>
<dbReference type="InterPro" id="IPR046500">
    <property type="entry name" value="DUF6678"/>
</dbReference>
<dbReference type="Proteomes" id="UP000284531">
    <property type="component" value="Unassembled WGS sequence"/>
</dbReference>
<evidence type="ECO:0000313" key="2">
    <source>
        <dbReference type="Proteomes" id="UP000284531"/>
    </source>
</evidence>
<accession>A0A419XBX2</accession>
<organism evidence="1 2">
    <name type="scientific">Marinifilum flexuosum</name>
    <dbReference type="NCBI Taxonomy" id="1117708"/>
    <lineage>
        <taxon>Bacteria</taxon>
        <taxon>Pseudomonadati</taxon>
        <taxon>Bacteroidota</taxon>
        <taxon>Bacteroidia</taxon>
        <taxon>Marinilabiliales</taxon>
        <taxon>Marinifilaceae</taxon>
    </lineage>
</organism>
<dbReference type="Pfam" id="PF20383">
    <property type="entry name" value="DUF6678"/>
    <property type="match status" value="1"/>
</dbReference>